<keyword evidence="2" id="KW-1185">Reference proteome</keyword>
<dbReference type="AlphaFoldDB" id="A0AAW0E3V6"/>
<comment type="caution">
    <text evidence="1">The sequence shown here is derived from an EMBL/GenBank/DDBJ whole genome shotgun (WGS) entry which is preliminary data.</text>
</comment>
<proteinExistence type="predicted"/>
<accession>A0AAW0E3V6</accession>
<name>A0AAW0E3V6_9AGAR</name>
<dbReference type="Proteomes" id="UP001383192">
    <property type="component" value="Unassembled WGS sequence"/>
</dbReference>
<reference evidence="1 2" key="1">
    <citation type="submission" date="2024-01" db="EMBL/GenBank/DDBJ databases">
        <title>A draft genome for a cacao thread blight-causing isolate of Paramarasmius palmivorus.</title>
        <authorList>
            <person name="Baruah I.K."/>
            <person name="Bukari Y."/>
            <person name="Amoako-Attah I."/>
            <person name="Meinhardt L.W."/>
            <person name="Bailey B.A."/>
            <person name="Cohen S.P."/>
        </authorList>
    </citation>
    <scope>NUCLEOTIDE SEQUENCE [LARGE SCALE GENOMIC DNA]</scope>
    <source>
        <strain evidence="1 2">GH-12</strain>
    </source>
</reference>
<dbReference type="EMBL" id="JAYKXP010000005">
    <property type="protein sequence ID" value="KAK7058400.1"/>
    <property type="molecule type" value="Genomic_DNA"/>
</dbReference>
<evidence type="ECO:0000313" key="2">
    <source>
        <dbReference type="Proteomes" id="UP001383192"/>
    </source>
</evidence>
<gene>
    <name evidence="1" type="ORF">VNI00_002034</name>
</gene>
<evidence type="ECO:0000313" key="1">
    <source>
        <dbReference type="EMBL" id="KAK7058400.1"/>
    </source>
</evidence>
<organism evidence="1 2">
    <name type="scientific">Paramarasmius palmivorus</name>
    <dbReference type="NCBI Taxonomy" id="297713"/>
    <lineage>
        <taxon>Eukaryota</taxon>
        <taxon>Fungi</taxon>
        <taxon>Dikarya</taxon>
        <taxon>Basidiomycota</taxon>
        <taxon>Agaricomycotina</taxon>
        <taxon>Agaricomycetes</taxon>
        <taxon>Agaricomycetidae</taxon>
        <taxon>Agaricales</taxon>
        <taxon>Marasmiineae</taxon>
        <taxon>Marasmiaceae</taxon>
        <taxon>Paramarasmius</taxon>
    </lineage>
</organism>
<protein>
    <submittedName>
        <fullName evidence="1">Uncharacterized protein</fullName>
    </submittedName>
</protein>
<sequence length="192" mass="21603">MANNSSYQPGDVVRGNVLVSNALADRCGLPVNRLTTIDGDEYAKGQRPLVISDVPESGSDTYIVYPMATFHKRPYQQLGKLVQRFLIQVQTANDACLYTGHSVRATPEWENAPQYILAIPYKCQRQDLGKHFRSQAVDTSSGKRIPFRFDGADLESLDTIALDMTNKWAEEVKIPERLKLWQARYLALAKVV</sequence>